<evidence type="ECO:0000256" key="13">
    <source>
        <dbReference type="RuleBase" id="RU003357"/>
    </source>
</evidence>
<keyword evidence="5 12" id="KW-0812">Transmembrane</keyword>
<sequence>MKKILFFAVLLFTAISFGQTFTVSGTVTDAEGPLPGANVTQKGTTNGTTTDLEGKYTLSLEKGTHIIEFNYMSYTSEQHEINVENDQILNIQLFQKTESLDEVLVSAIRVDADSPITHSNLDAEDLEKRNLGQDIATQLNFLPGVVTTSDAGAGIGYTGFRVRGTGNQGINVTINGIPYNDSESLTSFFVNLQDFTSSVESLQLQRGVGSSTNGSAAFGASLNILTDAVSEEPYGEINNSFGSFNTRRHNVKFSTGLLNEHVEISGRISQIKSDGYIDRASSDLKSYFLQAAYKDDNTLIKAINFAGSEVTYQSWFGVDQATVDNNPTFNPAGAQYDNEGNLTGFHNNQVDDYKQDHYQLHWNERYDNNWSSQVSLNYTYGRGFFEEYVDDWFEQNVNFGNESSLAFYGLDDVTIGGETITTTDIIRRRWLDNDFYVASASVNYKDSSWDVTSGLYASKYDGDHFGEVIWARFASDSETGDNYYFGTGEKDEFSAFAKADFRISPQWSAYLDLQGRFITYKTDGINSDIEEFIVDENYNFFNPKAGLSYKLNESNQFYASYARANREPSRTDFENGDPQAEKLNDFELGWRFNTAKVKLNVNGYYMAYSDQLIPTGELDNVGAPIRVNSDSYRAGIEIDAAVAVTNKLSVMPNVALSTNKNRDFLFRRDGVLLNLGNTNIAYSPEIVIGNTIEYRPFENFRVSFLSKYVGEQYLGNIDCENSLLDSFFINDLNVSYELKNLSVFKSVVFNVLVNNIFDEKYVSNGYFFTFDDDFTVPGEITTVEGAGYYPQAGINFLAGATLTF</sequence>
<dbReference type="EMBL" id="REFV01000002">
    <property type="protein sequence ID" value="RMB63466.1"/>
    <property type="molecule type" value="Genomic_DNA"/>
</dbReference>
<keyword evidence="18" id="KW-1185">Reference proteome</keyword>
<dbReference type="InterPro" id="IPR008969">
    <property type="entry name" value="CarboxyPept-like_regulatory"/>
</dbReference>
<dbReference type="Gene3D" id="2.60.40.1120">
    <property type="entry name" value="Carboxypeptidase-like, regulatory domain"/>
    <property type="match status" value="1"/>
</dbReference>
<keyword evidence="9 13" id="KW-0798">TonB box</keyword>
<evidence type="ECO:0000256" key="6">
    <source>
        <dbReference type="ARBA" id="ARBA00022729"/>
    </source>
</evidence>
<organism evidence="17 18">
    <name type="scientific">Dokdonia sinensis</name>
    <dbReference type="NCBI Taxonomy" id="2479847"/>
    <lineage>
        <taxon>Bacteria</taxon>
        <taxon>Pseudomonadati</taxon>
        <taxon>Bacteroidota</taxon>
        <taxon>Flavobacteriia</taxon>
        <taxon>Flavobacteriales</taxon>
        <taxon>Flavobacteriaceae</taxon>
        <taxon>Dokdonia</taxon>
    </lineage>
</organism>
<evidence type="ECO:0000256" key="7">
    <source>
        <dbReference type="ARBA" id="ARBA00023004"/>
    </source>
</evidence>
<dbReference type="RefSeq" id="WP_121916269.1">
    <property type="nucleotide sequence ID" value="NZ_REFV01000002.1"/>
</dbReference>
<dbReference type="InterPro" id="IPR036942">
    <property type="entry name" value="Beta-barrel_TonB_sf"/>
</dbReference>
<keyword evidence="4" id="KW-0410">Iron transport</keyword>
<evidence type="ECO:0000256" key="8">
    <source>
        <dbReference type="ARBA" id="ARBA00023065"/>
    </source>
</evidence>
<dbReference type="GO" id="GO:0009279">
    <property type="term" value="C:cell outer membrane"/>
    <property type="evidence" value="ECO:0007669"/>
    <property type="project" value="UniProtKB-SubCell"/>
</dbReference>
<dbReference type="SUPFAM" id="SSF49464">
    <property type="entry name" value="Carboxypeptidase regulatory domain-like"/>
    <property type="match status" value="1"/>
</dbReference>
<dbReference type="InterPro" id="IPR039426">
    <property type="entry name" value="TonB-dep_rcpt-like"/>
</dbReference>
<gene>
    <name evidence="17" type="ORF">EAX61_03500</name>
</gene>
<dbReference type="OrthoDB" id="9761152at2"/>
<keyword evidence="8" id="KW-0406">Ion transport</keyword>
<keyword evidence="2 12" id="KW-0813">Transport</keyword>
<evidence type="ECO:0000259" key="16">
    <source>
        <dbReference type="Pfam" id="PF07715"/>
    </source>
</evidence>
<feature type="domain" description="TonB-dependent receptor plug" evidence="16">
    <location>
        <begin position="113"/>
        <end position="220"/>
    </location>
</feature>
<feature type="signal peptide" evidence="14">
    <location>
        <begin position="1"/>
        <end position="18"/>
    </location>
</feature>
<keyword evidence="11 12" id="KW-0998">Cell outer membrane</keyword>
<evidence type="ECO:0000256" key="4">
    <source>
        <dbReference type="ARBA" id="ARBA00022496"/>
    </source>
</evidence>
<feature type="domain" description="TonB-dependent receptor-like beta-barrel" evidence="15">
    <location>
        <begin position="308"/>
        <end position="751"/>
    </location>
</feature>
<evidence type="ECO:0000256" key="1">
    <source>
        <dbReference type="ARBA" id="ARBA00004571"/>
    </source>
</evidence>
<evidence type="ECO:0000256" key="11">
    <source>
        <dbReference type="ARBA" id="ARBA00023237"/>
    </source>
</evidence>
<dbReference type="InterPro" id="IPR000531">
    <property type="entry name" value="Beta-barrel_TonB"/>
</dbReference>
<dbReference type="SUPFAM" id="SSF56935">
    <property type="entry name" value="Porins"/>
    <property type="match status" value="1"/>
</dbReference>
<dbReference type="InterPro" id="IPR012910">
    <property type="entry name" value="Plug_dom"/>
</dbReference>
<feature type="chain" id="PRO_5018060394" evidence="14">
    <location>
        <begin position="19"/>
        <end position="804"/>
    </location>
</feature>
<dbReference type="Proteomes" id="UP000281985">
    <property type="component" value="Unassembled WGS sequence"/>
</dbReference>
<dbReference type="Pfam" id="PF07715">
    <property type="entry name" value="Plug"/>
    <property type="match status" value="1"/>
</dbReference>
<keyword evidence="7" id="KW-0408">Iron</keyword>
<evidence type="ECO:0000256" key="12">
    <source>
        <dbReference type="PROSITE-ProRule" id="PRU01360"/>
    </source>
</evidence>
<dbReference type="Pfam" id="PF00593">
    <property type="entry name" value="TonB_dep_Rec_b-barrel"/>
    <property type="match status" value="1"/>
</dbReference>
<keyword evidence="6 14" id="KW-0732">Signal</keyword>
<evidence type="ECO:0000259" key="15">
    <source>
        <dbReference type="Pfam" id="PF00593"/>
    </source>
</evidence>
<dbReference type="PROSITE" id="PS52016">
    <property type="entry name" value="TONB_DEPENDENT_REC_3"/>
    <property type="match status" value="1"/>
</dbReference>
<evidence type="ECO:0000256" key="2">
    <source>
        <dbReference type="ARBA" id="ARBA00022448"/>
    </source>
</evidence>
<comment type="subcellular location">
    <subcellularLocation>
        <location evidence="1 12">Cell outer membrane</location>
        <topology evidence="1 12">Multi-pass membrane protein</topology>
    </subcellularLocation>
</comment>
<proteinExistence type="inferred from homology"/>
<evidence type="ECO:0000256" key="9">
    <source>
        <dbReference type="ARBA" id="ARBA00023077"/>
    </source>
</evidence>
<accession>A0A3M0H1I0</accession>
<keyword evidence="3 12" id="KW-1134">Transmembrane beta strand</keyword>
<evidence type="ECO:0000256" key="10">
    <source>
        <dbReference type="ARBA" id="ARBA00023136"/>
    </source>
</evidence>
<dbReference type="PANTHER" id="PTHR32552:SF68">
    <property type="entry name" value="FERRICHROME OUTER MEMBRANE TRANSPORTER_PHAGE RECEPTOR"/>
    <property type="match status" value="1"/>
</dbReference>
<dbReference type="PANTHER" id="PTHR32552">
    <property type="entry name" value="FERRICHROME IRON RECEPTOR-RELATED"/>
    <property type="match status" value="1"/>
</dbReference>
<dbReference type="GO" id="GO:0015344">
    <property type="term" value="F:siderophore uptake transmembrane transporter activity"/>
    <property type="evidence" value="ECO:0007669"/>
    <property type="project" value="TreeGrafter"/>
</dbReference>
<reference evidence="17 18" key="1">
    <citation type="submission" date="2018-10" db="EMBL/GenBank/DDBJ databases">
        <title>Dokdonia luteus sp. nov., isolated from sea water.</title>
        <authorList>
            <person name="Zhou L.Y."/>
            <person name="Du Z.J."/>
        </authorList>
    </citation>
    <scope>NUCLEOTIDE SEQUENCE [LARGE SCALE GENOMIC DNA]</scope>
    <source>
        <strain evidence="17 18">SH27</strain>
    </source>
</reference>
<name>A0A3M0H1I0_9FLAO</name>
<dbReference type="InterPro" id="IPR037066">
    <property type="entry name" value="Plug_dom_sf"/>
</dbReference>
<evidence type="ECO:0000256" key="5">
    <source>
        <dbReference type="ARBA" id="ARBA00022692"/>
    </source>
</evidence>
<dbReference type="Gene3D" id="2.40.170.20">
    <property type="entry name" value="TonB-dependent receptor, beta-barrel domain"/>
    <property type="match status" value="1"/>
</dbReference>
<evidence type="ECO:0000313" key="17">
    <source>
        <dbReference type="EMBL" id="RMB63466.1"/>
    </source>
</evidence>
<keyword evidence="17" id="KW-0675">Receptor</keyword>
<keyword evidence="10 12" id="KW-0472">Membrane</keyword>
<comment type="caution">
    <text evidence="17">The sequence shown here is derived from an EMBL/GenBank/DDBJ whole genome shotgun (WGS) entry which is preliminary data.</text>
</comment>
<evidence type="ECO:0000256" key="14">
    <source>
        <dbReference type="SAM" id="SignalP"/>
    </source>
</evidence>
<dbReference type="Gene3D" id="2.170.130.10">
    <property type="entry name" value="TonB-dependent receptor, plug domain"/>
    <property type="match status" value="1"/>
</dbReference>
<comment type="similarity">
    <text evidence="12 13">Belongs to the TonB-dependent receptor family.</text>
</comment>
<evidence type="ECO:0000256" key="3">
    <source>
        <dbReference type="ARBA" id="ARBA00022452"/>
    </source>
</evidence>
<dbReference type="AlphaFoldDB" id="A0A3M0H1I0"/>
<protein>
    <submittedName>
        <fullName evidence="17">TonB-dependent receptor</fullName>
    </submittedName>
</protein>
<dbReference type="Pfam" id="PF13715">
    <property type="entry name" value="CarbopepD_reg_2"/>
    <property type="match status" value="1"/>
</dbReference>
<evidence type="ECO:0000313" key="18">
    <source>
        <dbReference type="Proteomes" id="UP000281985"/>
    </source>
</evidence>